<gene>
    <name evidence="1" type="ORF">XPU_0640</name>
</gene>
<accession>W4RYZ4</accession>
<reference evidence="1 2" key="1">
    <citation type="submission" date="2014-01" db="EMBL/GenBank/DDBJ databases">
        <title>Genome sequence and analysis of Xanthomonas arboricola pv. pruni.</title>
        <authorList>
            <person name="Fujikawa T."/>
            <person name="Nakazono-Nagaoka E."/>
        </authorList>
    </citation>
    <scope>NUCLEOTIDE SEQUENCE [LARGE SCALE GENOMIC DNA]</scope>
    <source>
        <strain evidence="2">MAFF 311562</strain>
    </source>
</reference>
<organism evidence="1 2">
    <name type="scientific">Xanthomonas arboricola pv. pruni str. MAFF 311562</name>
    <dbReference type="NCBI Taxonomy" id="1414836"/>
    <lineage>
        <taxon>Bacteria</taxon>
        <taxon>Pseudomonadati</taxon>
        <taxon>Pseudomonadota</taxon>
        <taxon>Gammaproteobacteria</taxon>
        <taxon>Lysobacterales</taxon>
        <taxon>Lysobacteraceae</taxon>
        <taxon>Xanthomonas</taxon>
    </lineage>
</organism>
<dbReference type="AlphaFoldDB" id="W4RYZ4"/>
<protein>
    <submittedName>
        <fullName evidence="1">Uncharacterized protein</fullName>
    </submittedName>
</protein>
<name>W4RYZ4_9XANT</name>
<dbReference type="EMBL" id="BAVB01000098">
    <property type="protein sequence ID" value="GAE49108.1"/>
    <property type="molecule type" value="Genomic_DNA"/>
</dbReference>
<dbReference type="Proteomes" id="UP000019143">
    <property type="component" value="Unassembled WGS sequence"/>
</dbReference>
<evidence type="ECO:0000313" key="1">
    <source>
        <dbReference type="EMBL" id="GAE49108.1"/>
    </source>
</evidence>
<comment type="caution">
    <text evidence="1">The sequence shown here is derived from an EMBL/GenBank/DDBJ whole genome shotgun (WGS) entry which is preliminary data.</text>
</comment>
<sequence length="65" mass="6536">MLGQNPHSAIRNDRPAVVGAPLGAMSLTGNAPRALVRSYGVAGIGDMACLGKTRTARSATTATPS</sequence>
<evidence type="ECO:0000313" key="2">
    <source>
        <dbReference type="Proteomes" id="UP000019143"/>
    </source>
</evidence>
<proteinExistence type="predicted"/>